<dbReference type="EMBL" id="GBXM01078723">
    <property type="protein sequence ID" value="JAH29854.1"/>
    <property type="molecule type" value="Transcribed_RNA"/>
</dbReference>
<protein>
    <submittedName>
        <fullName evidence="1">Uncharacterized protein</fullName>
    </submittedName>
</protein>
<name>A0A0E9RL93_ANGAN</name>
<dbReference type="AlphaFoldDB" id="A0A0E9RL93"/>
<organism evidence="1">
    <name type="scientific">Anguilla anguilla</name>
    <name type="common">European freshwater eel</name>
    <name type="synonym">Muraena anguilla</name>
    <dbReference type="NCBI Taxonomy" id="7936"/>
    <lineage>
        <taxon>Eukaryota</taxon>
        <taxon>Metazoa</taxon>
        <taxon>Chordata</taxon>
        <taxon>Craniata</taxon>
        <taxon>Vertebrata</taxon>
        <taxon>Euteleostomi</taxon>
        <taxon>Actinopterygii</taxon>
        <taxon>Neopterygii</taxon>
        <taxon>Teleostei</taxon>
        <taxon>Anguilliformes</taxon>
        <taxon>Anguillidae</taxon>
        <taxon>Anguilla</taxon>
    </lineage>
</organism>
<evidence type="ECO:0000313" key="1">
    <source>
        <dbReference type="EMBL" id="JAH29854.1"/>
    </source>
</evidence>
<proteinExistence type="predicted"/>
<reference evidence="1" key="2">
    <citation type="journal article" date="2015" name="Fish Shellfish Immunol.">
        <title>Early steps in the European eel (Anguilla anguilla)-Vibrio vulnificus interaction in the gills: Role of the RtxA13 toxin.</title>
        <authorList>
            <person name="Callol A."/>
            <person name="Pajuelo D."/>
            <person name="Ebbesson L."/>
            <person name="Teles M."/>
            <person name="MacKenzie S."/>
            <person name="Amaro C."/>
        </authorList>
    </citation>
    <scope>NUCLEOTIDE SEQUENCE</scope>
</reference>
<reference evidence="1" key="1">
    <citation type="submission" date="2014-11" db="EMBL/GenBank/DDBJ databases">
        <authorList>
            <person name="Amaro Gonzalez C."/>
        </authorList>
    </citation>
    <scope>NUCLEOTIDE SEQUENCE</scope>
</reference>
<accession>A0A0E9RL93</accession>
<sequence>MHAGQQKVYLCAFTKLYWWSQNCAFKEIVRLQLRLEKAHSYREL</sequence>